<keyword evidence="3" id="KW-0804">Transcription</keyword>
<accession>A0A087A7A4</accession>
<dbReference type="SMART" id="SM00354">
    <property type="entry name" value="HTH_LACI"/>
    <property type="match status" value="1"/>
</dbReference>
<dbReference type="GO" id="GO:0003700">
    <property type="term" value="F:DNA-binding transcription factor activity"/>
    <property type="evidence" value="ECO:0007669"/>
    <property type="project" value="TreeGrafter"/>
</dbReference>
<dbReference type="PANTHER" id="PTHR30146">
    <property type="entry name" value="LACI-RELATED TRANSCRIPTIONAL REPRESSOR"/>
    <property type="match status" value="1"/>
</dbReference>
<sequence length="374" mass="40198">MNEVESQASHDPVALGSSMPAGGTPAKPARPRRVTLRDVAEAAGVSLKTASNVINHSGRMSDATRTKVELVIKDLGYRVNVAARNLSRDHTGFITLAVPTLTPPYLAELANRTIDAARLQDYSVYVTTYAEGSAKGARDLLRHFNSTVSDGMILSMSEVEDIRPEDLEVDFPLVVVGARTTWGRADHVTPDDIAAAATAAGYLYDHGSRHLAIVGARGTYDETSLLGAIEGNAQLRTRGVIEETRRRGLELDPRLVGATDQDWTIGAGARVTQRLIDAGVSFDGVVALNDQLAIGAMTALRTSGYDVPGQVQVIGFDNIEEAPYLQIPLTTMASRLEWTAPTAVERILGRIRGDFSAPELLMTKSHVIARASTR</sequence>
<dbReference type="Proteomes" id="UP000029072">
    <property type="component" value="Unassembled WGS sequence"/>
</dbReference>
<keyword evidence="2" id="KW-0238">DNA-binding</keyword>
<evidence type="ECO:0000313" key="7">
    <source>
        <dbReference type="Proteomes" id="UP000029072"/>
    </source>
</evidence>
<feature type="domain" description="HTH lacI-type" evidence="5">
    <location>
        <begin position="34"/>
        <end position="88"/>
    </location>
</feature>
<organism evidence="6 7">
    <name type="scientific">Bifidobacterium callitrichos DSM 23973</name>
    <dbReference type="NCBI Taxonomy" id="1437609"/>
    <lineage>
        <taxon>Bacteria</taxon>
        <taxon>Bacillati</taxon>
        <taxon>Actinomycetota</taxon>
        <taxon>Actinomycetes</taxon>
        <taxon>Bifidobacteriales</taxon>
        <taxon>Bifidobacteriaceae</taxon>
        <taxon>Bifidobacterium</taxon>
    </lineage>
</organism>
<dbReference type="CDD" id="cd01392">
    <property type="entry name" value="HTH_LacI"/>
    <property type="match status" value="1"/>
</dbReference>
<dbReference type="SUPFAM" id="SSF47413">
    <property type="entry name" value="lambda repressor-like DNA-binding domains"/>
    <property type="match status" value="1"/>
</dbReference>
<dbReference type="SUPFAM" id="SSF53822">
    <property type="entry name" value="Periplasmic binding protein-like I"/>
    <property type="match status" value="1"/>
</dbReference>
<gene>
    <name evidence="6" type="ORF">BCAL_0913</name>
</gene>
<evidence type="ECO:0000259" key="5">
    <source>
        <dbReference type="PROSITE" id="PS50932"/>
    </source>
</evidence>
<dbReference type="eggNOG" id="COG1609">
    <property type="taxonomic scope" value="Bacteria"/>
</dbReference>
<evidence type="ECO:0000256" key="4">
    <source>
        <dbReference type="SAM" id="MobiDB-lite"/>
    </source>
</evidence>
<comment type="caution">
    <text evidence="6">The sequence shown here is derived from an EMBL/GenBank/DDBJ whole genome shotgun (WGS) entry which is preliminary data.</text>
</comment>
<dbReference type="STRING" id="1437609.BCAL_0913"/>
<dbReference type="InterPro" id="IPR046335">
    <property type="entry name" value="LacI/GalR-like_sensor"/>
</dbReference>
<evidence type="ECO:0000256" key="3">
    <source>
        <dbReference type="ARBA" id="ARBA00023163"/>
    </source>
</evidence>
<proteinExistence type="predicted"/>
<keyword evidence="1" id="KW-0805">Transcription regulation</keyword>
<evidence type="ECO:0000256" key="1">
    <source>
        <dbReference type="ARBA" id="ARBA00023015"/>
    </source>
</evidence>
<dbReference type="Gene3D" id="1.10.260.40">
    <property type="entry name" value="lambda repressor-like DNA-binding domains"/>
    <property type="match status" value="1"/>
</dbReference>
<reference evidence="6 7" key="1">
    <citation type="submission" date="2014-03" db="EMBL/GenBank/DDBJ databases">
        <title>Genomics of Bifidobacteria.</title>
        <authorList>
            <person name="Ventura M."/>
            <person name="Milani C."/>
            <person name="Lugli G.A."/>
        </authorList>
    </citation>
    <scope>NUCLEOTIDE SEQUENCE [LARGE SCALE GENOMIC DNA]</scope>
    <source>
        <strain evidence="6 7">DSM 23973</strain>
    </source>
</reference>
<dbReference type="PANTHER" id="PTHR30146:SF109">
    <property type="entry name" value="HTH-TYPE TRANSCRIPTIONAL REGULATOR GALS"/>
    <property type="match status" value="1"/>
</dbReference>
<evidence type="ECO:0000313" key="6">
    <source>
        <dbReference type="EMBL" id="KFI54654.1"/>
    </source>
</evidence>
<evidence type="ECO:0000256" key="2">
    <source>
        <dbReference type="ARBA" id="ARBA00023125"/>
    </source>
</evidence>
<feature type="region of interest" description="Disordered" evidence="4">
    <location>
        <begin position="1"/>
        <end position="33"/>
    </location>
</feature>
<dbReference type="Gene3D" id="3.40.50.2300">
    <property type="match status" value="2"/>
</dbReference>
<dbReference type="EMBL" id="JGYS01000007">
    <property type="protein sequence ID" value="KFI54654.1"/>
    <property type="molecule type" value="Genomic_DNA"/>
</dbReference>
<dbReference type="AlphaFoldDB" id="A0A087A7A4"/>
<name>A0A087A7A4_9BIFI</name>
<dbReference type="InterPro" id="IPR010982">
    <property type="entry name" value="Lambda_DNA-bd_dom_sf"/>
</dbReference>
<dbReference type="PROSITE" id="PS00356">
    <property type="entry name" value="HTH_LACI_1"/>
    <property type="match status" value="1"/>
</dbReference>
<dbReference type="PROSITE" id="PS50932">
    <property type="entry name" value="HTH_LACI_2"/>
    <property type="match status" value="1"/>
</dbReference>
<dbReference type="InterPro" id="IPR000843">
    <property type="entry name" value="HTH_LacI"/>
</dbReference>
<dbReference type="GO" id="GO:0000976">
    <property type="term" value="F:transcription cis-regulatory region binding"/>
    <property type="evidence" value="ECO:0007669"/>
    <property type="project" value="TreeGrafter"/>
</dbReference>
<protein>
    <submittedName>
        <fullName evidence="6">Regulatory protein, LacI</fullName>
    </submittedName>
</protein>
<dbReference type="CDD" id="cd06267">
    <property type="entry name" value="PBP1_LacI_sugar_binding-like"/>
    <property type="match status" value="1"/>
</dbReference>
<dbReference type="Pfam" id="PF13377">
    <property type="entry name" value="Peripla_BP_3"/>
    <property type="match status" value="1"/>
</dbReference>
<dbReference type="Pfam" id="PF00356">
    <property type="entry name" value="LacI"/>
    <property type="match status" value="1"/>
</dbReference>
<dbReference type="InterPro" id="IPR028082">
    <property type="entry name" value="Peripla_BP_I"/>
</dbReference>